<dbReference type="GO" id="GO:0035438">
    <property type="term" value="F:cyclic-di-GMP binding"/>
    <property type="evidence" value="ECO:0007669"/>
    <property type="project" value="InterPro"/>
</dbReference>
<reference evidence="2 3" key="1">
    <citation type="submission" date="2019-02" db="EMBL/GenBank/DDBJ databases">
        <title>Deep-cultivation of Planctomycetes and their phenomic and genomic characterization uncovers novel biology.</title>
        <authorList>
            <person name="Wiegand S."/>
            <person name="Jogler M."/>
            <person name="Boedeker C."/>
            <person name="Pinto D."/>
            <person name="Vollmers J."/>
            <person name="Rivas-Marin E."/>
            <person name="Kohn T."/>
            <person name="Peeters S.H."/>
            <person name="Heuer A."/>
            <person name="Rast P."/>
            <person name="Oberbeckmann S."/>
            <person name="Bunk B."/>
            <person name="Jeske O."/>
            <person name="Meyerdierks A."/>
            <person name="Storesund J.E."/>
            <person name="Kallscheuer N."/>
            <person name="Luecker S."/>
            <person name="Lage O.M."/>
            <person name="Pohl T."/>
            <person name="Merkel B.J."/>
            <person name="Hornburger P."/>
            <person name="Mueller R.-W."/>
            <person name="Bruemmer F."/>
            <person name="Labrenz M."/>
            <person name="Spormann A.M."/>
            <person name="Op den Camp H."/>
            <person name="Overmann J."/>
            <person name="Amann R."/>
            <person name="Jetten M.S.M."/>
            <person name="Mascher T."/>
            <person name="Medema M.H."/>
            <person name="Devos D.P."/>
            <person name="Kaster A.-K."/>
            <person name="Ovreas L."/>
            <person name="Rohde M."/>
            <person name="Galperin M.Y."/>
            <person name="Jogler C."/>
        </authorList>
    </citation>
    <scope>NUCLEOTIDE SEQUENCE [LARGE SCALE GENOMIC DNA]</scope>
    <source>
        <strain evidence="2 3">KS4</strain>
    </source>
</reference>
<feature type="domain" description="PilZ" evidence="1">
    <location>
        <begin position="14"/>
        <end position="120"/>
    </location>
</feature>
<dbReference type="EMBL" id="CP036425">
    <property type="protein sequence ID" value="QDU34147.1"/>
    <property type="molecule type" value="Genomic_DNA"/>
</dbReference>
<proteinExistence type="predicted"/>
<dbReference type="SUPFAM" id="SSF141371">
    <property type="entry name" value="PilZ domain-like"/>
    <property type="match status" value="1"/>
</dbReference>
<dbReference type="RefSeq" id="WP_145077758.1">
    <property type="nucleotide sequence ID" value="NZ_CP036425.1"/>
</dbReference>
<accession>A0A517YVB1</accession>
<dbReference type="Gene3D" id="2.40.10.220">
    <property type="entry name" value="predicted glycosyltransferase like domains"/>
    <property type="match status" value="1"/>
</dbReference>
<dbReference type="OrthoDB" id="288752at2"/>
<gene>
    <name evidence="2" type="ORF">KS4_22090</name>
</gene>
<evidence type="ECO:0000259" key="1">
    <source>
        <dbReference type="Pfam" id="PF07238"/>
    </source>
</evidence>
<protein>
    <submittedName>
        <fullName evidence="2">PilZ domain protein</fullName>
    </submittedName>
</protein>
<sequence>MPLTLGPQAQHEGREHPRIPLPAMYTLLRLRKLDAPHFDRTGHIYDISMSGIRFELDFPLEPGEQVEVKIMLPGSSQLTFSASGTIIRMHTDDECGPVRMGLAFNEFGSINERIKLQQYINYRGFLPEDAPSRAA</sequence>
<keyword evidence="3" id="KW-1185">Reference proteome</keyword>
<evidence type="ECO:0000313" key="3">
    <source>
        <dbReference type="Proteomes" id="UP000317369"/>
    </source>
</evidence>
<name>A0A517YVB1_9BACT</name>
<dbReference type="Proteomes" id="UP000317369">
    <property type="component" value="Chromosome"/>
</dbReference>
<organism evidence="2 3">
    <name type="scientific">Poriferisphaera corsica</name>
    <dbReference type="NCBI Taxonomy" id="2528020"/>
    <lineage>
        <taxon>Bacteria</taxon>
        <taxon>Pseudomonadati</taxon>
        <taxon>Planctomycetota</taxon>
        <taxon>Phycisphaerae</taxon>
        <taxon>Phycisphaerales</taxon>
        <taxon>Phycisphaeraceae</taxon>
        <taxon>Poriferisphaera</taxon>
    </lineage>
</organism>
<evidence type="ECO:0000313" key="2">
    <source>
        <dbReference type="EMBL" id="QDU34147.1"/>
    </source>
</evidence>
<dbReference type="InterPro" id="IPR009875">
    <property type="entry name" value="PilZ_domain"/>
</dbReference>
<dbReference type="AlphaFoldDB" id="A0A517YVB1"/>
<dbReference type="Pfam" id="PF07238">
    <property type="entry name" value="PilZ"/>
    <property type="match status" value="1"/>
</dbReference>
<dbReference type="KEGG" id="pcor:KS4_22090"/>